<organism evidence="3 4">
    <name type="scientific">Georhizobium profundi</name>
    <dbReference type="NCBI Taxonomy" id="2341112"/>
    <lineage>
        <taxon>Bacteria</taxon>
        <taxon>Pseudomonadati</taxon>
        <taxon>Pseudomonadota</taxon>
        <taxon>Alphaproteobacteria</taxon>
        <taxon>Hyphomicrobiales</taxon>
        <taxon>Rhizobiaceae</taxon>
        <taxon>Georhizobium</taxon>
    </lineage>
</organism>
<evidence type="ECO:0000313" key="3">
    <source>
        <dbReference type="EMBL" id="AZN71634.1"/>
    </source>
</evidence>
<dbReference type="GO" id="GO:0005737">
    <property type="term" value="C:cytoplasm"/>
    <property type="evidence" value="ECO:0007669"/>
    <property type="project" value="TreeGrafter"/>
</dbReference>
<evidence type="ECO:0000259" key="2">
    <source>
        <dbReference type="Pfam" id="PF01266"/>
    </source>
</evidence>
<dbReference type="SUPFAM" id="SSF51905">
    <property type="entry name" value="FAD/NAD(P)-binding domain"/>
    <property type="match status" value="1"/>
</dbReference>
<dbReference type="GO" id="GO:0016491">
    <property type="term" value="F:oxidoreductase activity"/>
    <property type="evidence" value="ECO:0007669"/>
    <property type="project" value="UniProtKB-KW"/>
</dbReference>
<sequence>MQRAQSASSSARSYDLLIAGGGVVGLWTARLASAAGMSVALVDAGAIGAGASGGILGALMPHAPERWNGKKQFQFEALLSLEPAIAALEAETGLSTGYGRIGRLMPLLDQRQLDRARERQDDAGRNWQGRDRSFHWTVHSPATGSDWLAPAAAPAGVVFDDLSARLDPRRLCAALRTSLDARPNVLLIEHDGLRHWQAGKAELASGAIILADRLAITAGHQSFPLLASLFPLPTELGMPVKGQAALLDARCDPGHPLIFDDGVYIIPHADGTVAIGSTSENSFDAPFSTDAQLDVLLARAFALCPSLADAPVIERWAGLRPRAIGRDPLVDFVPGDANTVIATGGFKITLGIAHAMAETAINRLLGRPVELPESFSIDYHLAKAARIKR</sequence>
<dbReference type="Proteomes" id="UP000268192">
    <property type="component" value="Chromosome"/>
</dbReference>
<accession>A0A3S9B3Z1</accession>
<evidence type="ECO:0000256" key="1">
    <source>
        <dbReference type="ARBA" id="ARBA00023002"/>
    </source>
</evidence>
<dbReference type="Gene3D" id="3.30.9.10">
    <property type="entry name" value="D-Amino Acid Oxidase, subunit A, domain 2"/>
    <property type="match status" value="1"/>
</dbReference>
<dbReference type="InterPro" id="IPR036188">
    <property type="entry name" value="FAD/NAD-bd_sf"/>
</dbReference>
<dbReference type="PANTHER" id="PTHR13847">
    <property type="entry name" value="SARCOSINE DEHYDROGENASE-RELATED"/>
    <property type="match status" value="1"/>
</dbReference>
<protein>
    <submittedName>
        <fullName evidence="3">FAD-binding oxidoreductase</fullName>
    </submittedName>
</protein>
<reference evidence="3 4" key="1">
    <citation type="submission" date="2018-09" db="EMBL/GenBank/DDBJ databases">
        <title>Marinorhizobium profundi gen. nov., sp. nov., isolated from a deep-sea sediment sample from the New Britain Trench and proposal of Marinorhizobiaceae fam. nov. in the order Rhizobiales of the class Alphaproteobacteria.</title>
        <authorList>
            <person name="Cao J."/>
        </authorList>
    </citation>
    <scope>NUCLEOTIDE SEQUENCE [LARGE SCALE GENOMIC DNA]</scope>
    <source>
        <strain evidence="3 4">WS11</strain>
    </source>
</reference>
<dbReference type="KEGG" id="abaw:D5400_10415"/>
<dbReference type="InterPro" id="IPR006076">
    <property type="entry name" value="FAD-dep_OxRdtase"/>
</dbReference>
<dbReference type="OrthoDB" id="7818064at2"/>
<dbReference type="PANTHER" id="PTHR13847:SF289">
    <property type="entry name" value="GLYCINE OXIDASE"/>
    <property type="match status" value="1"/>
</dbReference>
<name>A0A3S9B3Z1_9HYPH</name>
<keyword evidence="1" id="KW-0560">Oxidoreductase</keyword>
<evidence type="ECO:0000313" key="4">
    <source>
        <dbReference type="Proteomes" id="UP000268192"/>
    </source>
</evidence>
<gene>
    <name evidence="3" type="ORF">D5400_10415</name>
</gene>
<dbReference type="AlphaFoldDB" id="A0A3S9B3Z1"/>
<dbReference type="Pfam" id="PF01266">
    <property type="entry name" value="DAO"/>
    <property type="match status" value="1"/>
</dbReference>
<keyword evidence="4" id="KW-1185">Reference proteome</keyword>
<dbReference type="RefSeq" id="WP_126009944.1">
    <property type="nucleotide sequence ID" value="NZ_CP032509.1"/>
</dbReference>
<dbReference type="EMBL" id="CP032509">
    <property type="protein sequence ID" value="AZN71634.1"/>
    <property type="molecule type" value="Genomic_DNA"/>
</dbReference>
<dbReference type="Gene3D" id="3.50.50.60">
    <property type="entry name" value="FAD/NAD(P)-binding domain"/>
    <property type="match status" value="1"/>
</dbReference>
<feature type="domain" description="FAD dependent oxidoreductase" evidence="2">
    <location>
        <begin position="15"/>
        <end position="358"/>
    </location>
</feature>
<proteinExistence type="predicted"/>